<evidence type="ECO:0000313" key="2">
    <source>
        <dbReference type="EMBL" id="MFC1416528.1"/>
    </source>
</evidence>
<feature type="transmembrane region" description="Helical" evidence="1">
    <location>
        <begin position="147"/>
        <end position="164"/>
    </location>
</feature>
<protein>
    <recommendedName>
        <fullName evidence="4">Small integral membrane protein</fullName>
    </recommendedName>
</protein>
<keyword evidence="1" id="KW-0472">Membrane</keyword>
<gene>
    <name evidence="2" type="ORF">ACEZDE_07730</name>
</gene>
<evidence type="ECO:0000313" key="3">
    <source>
        <dbReference type="Proteomes" id="UP001592531"/>
    </source>
</evidence>
<keyword evidence="1" id="KW-0812">Transmembrane</keyword>
<reference evidence="2 3" key="1">
    <citation type="submission" date="2024-09" db="EMBL/GenBank/DDBJ databases">
        <authorList>
            <person name="Lee S.D."/>
        </authorList>
    </citation>
    <scope>NUCLEOTIDE SEQUENCE [LARGE SCALE GENOMIC DNA]</scope>
    <source>
        <strain evidence="2 3">N8-3</strain>
    </source>
</reference>
<dbReference type="Proteomes" id="UP001592531">
    <property type="component" value="Unassembled WGS sequence"/>
</dbReference>
<proteinExistence type="predicted"/>
<dbReference type="InterPro" id="IPR056918">
    <property type="entry name" value="8xMP"/>
</dbReference>
<name>A0ABV6VS90_9ACTN</name>
<comment type="caution">
    <text evidence="2">The sequence shown here is derived from an EMBL/GenBank/DDBJ whole genome shotgun (WGS) entry which is preliminary data.</text>
</comment>
<dbReference type="Pfam" id="PF24838">
    <property type="entry name" value="8xMP"/>
    <property type="match status" value="1"/>
</dbReference>
<sequence length="165" mass="17899">MGDSLWNSAVGPSSGGTATGGYEKAVLEQYKLCVEMADRVSARRNLTNTFFLTFNSAVVTALAATSGAAWRHGSVGPLLAALVILLTQCLAWLVMMRSYRQLNGAKYTVINALELRLPARAFTGEWDALRAGTVWRRYLPLTYVEQSIPAIFAAAYLVGFFAAVL</sequence>
<dbReference type="RefSeq" id="WP_380533816.1">
    <property type="nucleotide sequence ID" value="NZ_JBHFAB010000004.1"/>
</dbReference>
<dbReference type="EMBL" id="JBHFAB010000004">
    <property type="protein sequence ID" value="MFC1416528.1"/>
    <property type="molecule type" value="Genomic_DNA"/>
</dbReference>
<feature type="transmembrane region" description="Helical" evidence="1">
    <location>
        <begin position="49"/>
        <end position="70"/>
    </location>
</feature>
<accession>A0ABV6VS90</accession>
<evidence type="ECO:0000256" key="1">
    <source>
        <dbReference type="SAM" id="Phobius"/>
    </source>
</evidence>
<feature type="transmembrane region" description="Helical" evidence="1">
    <location>
        <begin position="76"/>
        <end position="96"/>
    </location>
</feature>
<organism evidence="2 3">
    <name type="scientific">Streptacidiphilus cavernicola</name>
    <dbReference type="NCBI Taxonomy" id="3342716"/>
    <lineage>
        <taxon>Bacteria</taxon>
        <taxon>Bacillati</taxon>
        <taxon>Actinomycetota</taxon>
        <taxon>Actinomycetes</taxon>
        <taxon>Kitasatosporales</taxon>
        <taxon>Streptomycetaceae</taxon>
        <taxon>Streptacidiphilus</taxon>
    </lineage>
</organism>
<keyword evidence="3" id="KW-1185">Reference proteome</keyword>
<evidence type="ECO:0008006" key="4">
    <source>
        <dbReference type="Google" id="ProtNLM"/>
    </source>
</evidence>
<keyword evidence="1" id="KW-1133">Transmembrane helix</keyword>